<dbReference type="GeneID" id="64603420"/>
<dbReference type="AlphaFoldDB" id="A0A9P7AKX2"/>
<reference evidence="2" key="1">
    <citation type="journal article" date="2020" name="New Phytol.">
        <title>Comparative genomics reveals dynamic genome evolution in host specialist ectomycorrhizal fungi.</title>
        <authorList>
            <person name="Lofgren L.A."/>
            <person name="Nguyen N.H."/>
            <person name="Vilgalys R."/>
            <person name="Ruytinx J."/>
            <person name="Liao H.L."/>
            <person name="Branco S."/>
            <person name="Kuo A."/>
            <person name="LaButti K."/>
            <person name="Lipzen A."/>
            <person name="Andreopoulos W."/>
            <person name="Pangilinan J."/>
            <person name="Riley R."/>
            <person name="Hundley H."/>
            <person name="Na H."/>
            <person name="Barry K."/>
            <person name="Grigoriev I.V."/>
            <person name="Stajich J.E."/>
            <person name="Kennedy P.G."/>
        </authorList>
    </citation>
    <scope>NUCLEOTIDE SEQUENCE</scope>
    <source>
        <strain evidence="2">S12</strain>
    </source>
</reference>
<sequence>PVVSVRELALHKNFTQRFAATTSARRSRSCSPRVPTWTVSGQQIREVGSILGYRNSHSPACRLLASEPRSRVGRPSALRPPSISITARKQP</sequence>
<comment type="caution">
    <text evidence="2">The sequence shown here is derived from an EMBL/GenBank/DDBJ whole genome shotgun (WGS) entry which is preliminary data.</text>
</comment>
<feature type="region of interest" description="Disordered" evidence="1">
    <location>
        <begin position="65"/>
        <end position="91"/>
    </location>
</feature>
<evidence type="ECO:0000313" key="3">
    <source>
        <dbReference type="Proteomes" id="UP000719766"/>
    </source>
</evidence>
<dbReference type="Proteomes" id="UP000719766">
    <property type="component" value="Unassembled WGS sequence"/>
</dbReference>
<evidence type="ECO:0000313" key="2">
    <source>
        <dbReference type="EMBL" id="KAG1791360.1"/>
    </source>
</evidence>
<keyword evidence="3" id="KW-1185">Reference proteome</keyword>
<gene>
    <name evidence="2" type="ORF">HD556DRAFT_1537350</name>
</gene>
<protein>
    <submittedName>
        <fullName evidence="2">Uncharacterized protein</fullName>
    </submittedName>
</protein>
<dbReference type="RefSeq" id="XP_041158205.1">
    <property type="nucleotide sequence ID" value="XM_041309656.1"/>
</dbReference>
<organism evidence="2 3">
    <name type="scientific">Suillus plorans</name>
    <dbReference type="NCBI Taxonomy" id="116603"/>
    <lineage>
        <taxon>Eukaryota</taxon>
        <taxon>Fungi</taxon>
        <taxon>Dikarya</taxon>
        <taxon>Basidiomycota</taxon>
        <taxon>Agaricomycotina</taxon>
        <taxon>Agaricomycetes</taxon>
        <taxon>Agaricomycetidae</taxon>
        <taxon>Boletales</taxon>
        <taxon>Suillineae</taxon>
        <taxon>Suillaceae</taxon>
        <taxon>Suillus</taxon>
    </lineage>
</organism>
<name>A0A9P7AKX2_9AGAM</name>
<dbReference type="EMBL" id="JABBWE010000043">
    <property type="protein sequence ID" value="KAG1791360.1"/>
    <property type="molecule type" value="Genomic_DNA"/>
</dbReference>
<proteinExistence type="predicted"/>
<accession>A0A9P7AKX2</accession>
<feature type="non-terminal residue" evidence="2">
    <location>
        <position position="1"/>
    </location>
</feature>
<evidence type="ECO:0000256" key="1">
    <source>
        <dbReference type="SAM" id="MobiDB-lite"/>
    </source>
</evidence>